<reference evidence="2 3" key="1">
    <citation type="submission" date="2014-04" db="EMBL/GenBank/DDBJ databases">
        <authorList>
            <consortium name="DOE Joint Genome Institute"/>
            <person name="Kuo A."/>
            <person name="Ruytinx J."/>
            <person name="Rineau F."/>
            <person name="Colpaert J."/>
            <person name="Kohler A."/>
            <person name="Nagy L.G."/>
            <person name="Floudas D."/>
            <person name="Copeland A."/>
            <person name="Barry K.W."/>
            <person name="Cichocki N."/>
            <person name="Veneault-Fourrey C."/>
            <person name="LaButti K."/>
            <person name="Lindquist E.A."/>
            <person name="Lipzen A."/>
            <person name="Lundell T."/>
            <person name="Morin E."/>
            <person name="Murat C."/>
            <person name="Sun H."/>
            <person name="Tunlid A."/>
            <person name="Henrissat B."/>
            <person name="Grigoriev I.V."/>
            <person name="Hibbett D.S."/>
            <person name="Martin F."/>
            <person name="Nordberg H.P."/>
            <person name="Cantor M.N."/>
            <person name="Hua S.X."/>
        </authorList>
    </citation>
    <scope>NUCLEOTIDE SEQUENCE [LARGE SCALE GENOMIC DNA]</scope>
    <source>
        <strain evidence="2 3">UH-Slu-Lm8-n1</strain>
    </source>
</reference>
<dbReference type="Proteomes" id="UP000054485">
    <property type="component" value="Unassembled WGS sequence"/>
</dbReference>
<proteinExistence type="predicted"/>
<organism evidence="2 3">
    <name type="scientific">Suillus luteus UH-Slu-Lm8-n1</name>
    <dbReference type="NCBI Taxonomy" id="930992"/>
    <lineage>
        <taxon>Eukaryota</taxon>
        <taxon>Fungi</taxon>
        <taxon>Dikarya</taxon>
        <taxon>Basidiomycota</taxon>
        <taxon>Agaricomycotina</taxon>
        <taxon>Agaricomycetes</taxon>
        <taxon>Agaricomycetidae</taxon>
        <taxon>Boletales</taxon>
        <taxon>Suillineae</taxon>
        <taxon>Suillaceae</taxon>
        <taxon>Suillus</taxon>
    </lineage>
</organism>
<reference evidence="3" key="2">
    <citation type="submission" date="2015-01" db="EMBL/GenBank/DDBJ databases">
        <title>Evolutionary Origins and Diversification of the Mycorrhizal Mutualists.</title>
        <authorList>
            <consortium name="DOE Joint Genome Institute"/>
            <consortium name="Mycorrhizal Genomics Consortium"/>
            <person name="Kohler A."/>
            <person name="Kuo A."/>
            <person name="Nagy L.G."/>
            <person name="Floudas D."/>
            <person name="Copeland A."/>
            <person name="Barry K.W."/>
            <person name="Cichocki N."/>
            <person name="Veneault-Fourrey C."/>
            <person name="LaButti K."/>
            <person name="Lindquist E.A."/>
            <person name="Lipzen A."/>
            <person name="Lundell T."/>
            <person name="Morin E."/>
            <person name="Murat C."/>
            <person name="Riley R."/>
            <person name="Ohm R."/>
            <person name="Sun H."/>
            <person name="Tunlid A."/>
            <person name="Henrissat B."/>
            <person name="Grigoriev I.V."/>
            <person name="Hibbett D.S."/>
            <person name="Martin F."/>
        </authorList>
    </citation>
    <scope>NUCLEOTIDE SEQUENCE [LARGE SCALE GENOMIC DNA]</scope>
    <source>
        <strain evidence="3">UH-Slu-Lm8-n1</strain>
    </source>
</reference>
<sequence>MNARNHAQHTCSHNIEEVVKRTSKRSLQYESQMQELSTKLTEGLSNFRAMDSLMQGSLDELKQRDAQNAKHALKEHIPCIHEELHNSLVSLEELSHTLPQIQSHVAEIQHIYDSGREKAKNLVTDLKWLNTEWHERWRVIIFTNRSPVSRWWTVTMRVLFAAFFITFGWTTWVAIAGAYTAHRQRLVWGERLMS</sequence>
<dbReference type="EMBL" id="KN835139">
    <property type="protein sequence ID" value="KIK48284.1"/>
    <property type="molecule type" value="Genomic_DNA"/>
</dbReference>
<keyword evidence="1" id="KW-0472">Membrane</keyword>
<dbReference type="HOGENOM" id="CLU_103845_0_0_1"/>
<keyword evidence="1" id="KW-1133">Transmembrane helix</keyword>
<name>A0A0D0BET3_9AGAM</name>
<protein>
    <submittedName>
        <fullName evidence="2">Uncharacterized protein</fullName>
    </submittedName>
</protein>
<accession>A0A0D0BET3</accession>
<dbReference type="AlphaFoldDB" id="A0A0D0BET3"/>
<evidence type="ECO:0000313" key="2">
    <source>
        <dbReference type="EMBL" id="KIK48284.1"/>
    </source>
</evidence>
<keyword evidence="3" id="KW-1185">Reference proteome</keyword>
<gene>
    <name evidence="2" type="ORF">CY34DRAFT_790577</name>
</gene>
<dbReference type="OrthoDB" id="2788977at2759"/>
<dbReference type="InParanoid" id="A0A0D0BET3"/>
<feature type="transmembrane region" description="Helical" evidence="1">
    <location>
        <begin position="158"/>
        <end position="179"/>
    </location>
</feature>
<evidence type="ECO:0000256" key="1">
    <source>
        <dbReference type="SAM" id="Phobius"/>
    </source>
</evidence>
<keyword evidence="1" id="KW-0812">Transmembrane</keyword>
<evidence type="ECO:0000313" key="3">
    <source>
        <dbReference type="Proteomes" id="UP000054485"/>
    </source>
</evidence>
<dbReference type="STRING" id="930992.A0A0D0BET3"/>